<keyword evidence="2" id="KW-1003">Cell membrane</keyword>
<evidence type="ECO:0000256" key="2">
    <source>
        <dbReference type="ARBA" id="ARBA00022475"/>
    </source>
</evidence>
<gene>
    <name evidence="12" type="ORF">FYJ65_05045</name>
</gene>
<evidence type="ECO:0000313" key="13">
    <source>
        <dbReference type="Proteomes" id="UP000469424"/>
    </source>
</evidence>
<dbReference type="PANTHER" id="PTHR43646">
    <property type="entry name" value="GLYCOSYLTRANSFERASE"/>
    <property type="match status" value="1"/>
</dbReference>
<keyword evidence="3" id="KW-0328">Glycosyltransferase</keyword>
<protein>
    <recommendedName>
        <fullName evidence="10">4,4'-diaponeurosporenoate glycosyltransferase</fullName>
    </recommendedName>
</protein>
<dbReference type="PANTHER" id="PTHR43646:SF2">
    <property type="entry name" value="GLYCOSYLTRANSFERASE 2-LIKE DOMAIN-CONTAINING PROTEIN"/>
    <property type="match status" value="1"/>
</dbReference>
<keyword evidence="5" id="KW-0125">Carotenoid biosynthesis</keyword>
<dbReference type="RefSeq" id="WP_154554274.1">
    <property type="nucleotide sequence ID" value="NZ_JAQXUZ010000002.1"/>
</dbReference>
<dbReference type="Pfam" id="PF00535">
    <property type="entry name" value="Glycos_transf_2"/>
    <property type="match status" value="1"/>
</dbReference>
<keyword evidence="6" id="KW-0472">Membrane</keyword>
<evidence type="ECO:0000256" key="1">
    <source>
        <dbReference type="ARBA" id="ARBA00004236"/>
    </source>
</evidence>
<evidence type="ECO:0000313" key="12">
    <source>
        <dbReference type="EMBL" id="MST70711.1"/>
    </source>
</evidence>
<evidence type="ECO:0000256" key="10">
    <source>
        <dbReference type="ARBA" id="ARBA00040345"/>
    </source>
</evidence>
<dbReference type="GO" id="GO:0016117">
    <property type="term" value="P:carotenoid biosynthetic process"/>
    <property type="evidence" value="ECO:0007669"/>
    <property type="project" value="UniProtKB-KW"/>
</dbReference>
<comment type="pathway">
    <text evidence="8">Carotenoid biosynthesis; staphyloxanthin biosynthesis; staphyloxanthin from farnesyl diphosphate: step 4/5.</text>
</comment>
<name>A0A6N7XMB3_9FIRM</name>
<dbReference type="Proteomes" id="UP000469424">
    <property type="component" value="Unassembled WGS sequence"/>
</dbReference>
<dbReference type="GO" id="GO:0016757">
    <property type="term" value="F:glycosyltransferase activity"/>
    <property type="evidence" value="ECO:0007669"/>
    <property type="project" value="UniProtKB-KW"/>
</dbReference>
<evidence type="ECO:0000259" key="11">
    <source>
        <dbReference type="Pfam" id="PF00535"/>
    </source>
</evidence>
<comment type="subcellular location">
    <subcellularLocation>
        <location evidence="1">Cell membrane</location>
    </subcellularLocation>
</comment>
<evidence type="ECO:0000256" key="5">
    <source>
        <dbReference type="ARBA" id="ARBA00022746"/>
    </source>
</evidence>
<organism evidence="12 13">
    <name type="scientific">Mogibacterium kristiansenii</name>
    <dbReference type="NCBI Taxonomy" id="2606708"/>
    <lineage>
        <taxon>Bacteria</taxon>
        <taxon>Bacillati</taxon>
        <taxon>Bacillota</taxon>
        <taxon>Clostridia</taxon>
        <taxon>Peptostreptococcales</taxon>
        <taxon>Anaerovoracaceae</taxon>
        <taxon>Mogibacterium</taxon>
    </lineage>
</organism>
<feature type="domain" description="Glycosyltransferase 2-like" evidence="11">
    <location>
        <begin position="217"/>
        <end position="333"/>
    </location>
</feature>
<dbReference type="SUPFAM" id="SSF53448">
    <property type="entry name" value="Nucleotide-diphospho-sugar transferases"/>
    <property type="match status" value="2"/>
</dbReference>
<dbReference type="EMBL" id="VUNA01000008">
    <property type="protein sequence ID" value="MST70711.1"/>
    <property type="molecule type" value="Genomic_DNA"/>
</dbReference>
<dbReference type="Gene3D" id="3.90.550.10">
    <property type="entry name" value="Spore Coat Polysaccharide Biosynthesis Protein SpsA, Chain A"/>
    <property type="match status" value="1"/>
</dbReference>
<comment type="similarity">
    <text evidence="9">Belongs to the glycosyltransferase 2 family. CrtQ subfamily.</text>
</comment>
<dbReference type="InterPro" id="IPR026461">
    <property type="entry name" value="Trfase_2_rSAM/seldom_assoc"/>
</dbReference>
<sequence length="445" mass="50426">MNQAVVVFTRIPEAGRTKTRLMPYLKPEECAGLHMAFLQDLSEALTDTIADVFVAYTGGGPNEGAFRELFPGAQFFEQEGDGLGERMYNALSRAMSVGYERCILIGTDVPYADKVDFNRAFTILREKDYVLGPTEDGGYWLIGARAGEERMMKPLFSLGEYSHSEVLQDTLEMIPSWKGYGLLEEKWDIDTIEDLLLFRESAKGHSGEYLKKHHVISVIVPVYNEVALVQPFVKNLERLEGRCEIIFVDGGSSDGTRAVLREAEAESGGKIRFLESSKGRGMQMNIGAEAANGDILFFLHIDAELPEHPVEEILSVMEKVDAGCFGIRFRSRNFFMWTNRVISNRRAAKGIIFGDQGLFIKREVFYEAGMFPEIPIMEDYQFALTLREMGVATAMTENTLLVSDRRYRGSTIRKLMVMKHMADLRKRYRAGEDPVKLFEEYPDIR</sequence>
<keyword evidence="4" id="KW-0808">Transferase</keyword>
<dbReference type="InterPro" id="IPR029044">
    <property type="entry name" value="Nucleotide-diphossugar_trans"/>
</dbReference>
<evidence type="ECO:0000256" key="3">
    <source>
        <dbReference type="ARBA" id="ARBA00022676"/>
    </source>
</evidence>
<dbReference type="InterPro" id="IPR001173">
    <property type="entry name" value="Glyco_trans_2-like"/>
</dbReference>
<keyword evidence="13" id="KW-1185">Reference proteome</keyword>
<dbReference type="Pfam" id="PF09837">
    <property type="entry name" value="DUF2064"/>
    <property type="match status" value="1"/>
</dbReference>
<evidence type="ECO:0000256" key="6">
    <source>
        <dbReference type="ARBA" id="ARBA00023136"/>
    </source>
</evidence>
<comment type="function">
    <text evidence="7">Catalyzes the glycosylation of 4,4'-diaponeurosporenoate, i.e. the esterification of glucose at the C1'' position with the carboxyl group of 4,4'-diaponeurosporenic acid, to form glycosyl-4,4'-diaponeurosporenoate. This is a step in the biosynthesis of staphyloxanthin, an orange pigment present in most staphylococci strains.</text>
</comment>
<dbReference type="AlphaFoldDB" id="A0A6N7XMB3"/>
<evidence type="ECO:0000256" key="9">
    <source>
        <dbReference type="ARBA" id="ARBA00038120"/>
    </source>
</evidence>
<dbReference type="NCBIfam" id="TIGR04283">
    <property type="entry name" value="glyco_like_mftF"/>
    <property type="match status" value="1"/>
</dbReference>
<dbReference type="GO" id="GO:0005886">
    <property type="term" value="C:plasma membrane"/>
    <property type="evidence" value="ECO:0007669"/>
    <property type="project" value="UniProtKB-SubCell"/>
</dbReference>
<proteinExistence type="inferred from homology"/>
<comment type="caution">
    <text evidence="12">The sequence shown here is derived from an EMBL/GenBank/DDBJ whole genome shotgun (WGS) entry which is preliminary data.</text>
</comment>
<evidence type="ECO:0000256" key="8">
    <source>
        <dbReference type="ARBA" id="ARBA00037904"/>
    </source>
</evidence>
<evidence type="ECO:0000256" key="4">
    <source>
        <dbReference type="ARBA" id="ARBA00022679"/>
    </source>
</evidence>
<reference evidence="12 13" key="1">
    <citation type="submission" date="2019-08" db="EMBL/GenBank/DDBJ databases">
        <title>In-depth cultivation of the pig gut microbiome towards novel bacterial diversity and tailored functional studies.</title>
        <authorList>
            <person name="Wylensek D."/>
            <person name="Hitch T.C.A."/>
            <person name="Clavel T."/>
        </authorList>
    </citation>
    <scope>NUCLEOTIDE SEQUENCE [LARGE SCALE GENOMIC DNA]</scope>
    <source>
        <strain evidence="12 13">WCA-MUC-591-APC-4B</strain>
    </source>
</reference>
<accession>A0A6N7XMB3</accession>
<dbReference type="NCBIfam" id="TIGR04282">
    <property type="entry name" value="glyco_like_cofC"/>
    <property type="match status" value="1"/>
</dbReference>
<evidence type="ECO:0000256" key="7">
    <source>
        <dbReference type="ARBA" id="ARBA00037281"/>
    </source>
</evidence>
<dbReference type="InterPro" id="IPR018641">
    <property type="entry name" value="Trfase_1_rSAM/seldom-assoc"/>
</dbReference>